<evidence type="ECO:0000256" key="9">
    <source>
        <dbReference type="ARBA" id="ARBA00023237"/>
    </source>
</evidence>
<evidence type="ECO:0000256" key="7">
    <source>
        <dbReference type="ARBA" id="ARBA00023136"/>
    </source>
</evidence>
<evidence type="ECO:0000259" key="12">
    <source>
        <dbReference type="Pfam" id="PF00593"/>
    </source>
</evidence>
<sequence length="677" mass="73660">MAPCLRTVAWIAAQNWDGILTFEVHFRELVVPAIVAFSAAMIAPIPAAAQDSPATTEPDEGDDIIVQATRTGRRVQDEPIRVEVLDREEVEEKILMTPGNIAMMVNETPGLRVQVTSPALGAANVRVQGLKGRYTQILADGLPLYGGQAPALGLLQIAPTDLGQVEIIKGAASALYGPSALGGVINLVSRRPAPEQQGELLLNATSRGGQDVTAYNSGPLTDTFGYSLTGGFNRQDRQDIDGDGWANIPGYERWTLRPRLFWDDGSGSKVYLTVGTLTEQRRGGTLPGRVAPDGLPFPQDQRSRRLDAGLNAQTPIEGIGTLYLRASGVTQWHRHTFGAVVENDRHRTLLTEASLGGGTGGMTWLAGAAYQIDSYRSRTFPAFDYTYRVPAVFAQIEQKLLSDLTLAGSARLDDHSAYGTRVSPRVSMLFKPGPWTVRASVGRGFYASTPFIEEVEAVGLSRIEPLRGLRAETADTASIDFGYARGPIEASLTLFGSNIDHAVQLRDASATRAQLVNADGVTRTRGAELLLRYRWEAITFTGSYVLTDAREPYPDGLGRRLVPLTPRNTAGLTAVWEKHGRGRIGLEAYYTGRQALEDNPYRTHSRPYVELGAMGELTLGKVSLFINAENLLNFRQTRYDPLLLPRRAPDGAWTVDAWGPLDGRTINGGVRFRFGGD</sequence>
<dbReference type="PANTHER" id="PTHR30069">
    <property type="entry name" value="TONB-DEPENDENT OUTER MEMBRANE RECEPTOR"/>
    <property type="match status" value="1"/>
</dbReference>
<keyword evidence="9 10" id="KW-0998">Cell outer membrane</keyword>
<evidence type="ECO:0000256" key="11">
    <source>
        <dbReference type="RuleBase" id="RU003357"/>
    </source>
</evidence>
<gene>
    <name evidence="14" type="ORF">M9979_00225</name>
</gene>
<dbReference type="AlphaFoldDB" id="A0A9X2HRZ7"/>
<evidence type="ECO:0000259" key="13">
    <source>
        <dbReference type="Pfam" id="PF07715"/>
    </source>
</evidence>
<dbReference type="Proteomes" id="UP001139486">
    <property type="component" value="Unassembled WGS sequence"/>
</dbReference>
<dbReference type="InterPro" id="IPR036942">
    <property type="entry name" value="Beta-barrel_TonB_sf"/>
</dbReference>
<dbReference type="Gene3D" id="2.170.130.10">
    <property type="entry name" value="TonB-dependent receptor, plug domain"/>
    <property type="match status" value="1"/>
</dbReference>
<dbReference type="GO" id="GO:0015344">
    <property type="term" value="F:siderophore uptake transmembrane transporter activity"/>
    <property type="evidence" value="ECO:0007669"/>
    <property type="project" value="TreeGrafter"/>
</dbReference>
<comment type="similarity">
    <text evidence="10 11">Belongs to the TonB-dependent receptor family.</text>
</comment>
<reference evidence="14" key="1">
    <citation type="submission" date="2022-05" db="EMBL/GenBank/DDBJ databases">
        <title>Sphingomonas sp. strain RP10 Genome sequencing and assembly.</title>
        <authorList>
            <person name="Kim I."/>
        </authorList>
    </citation>
    <scope>NUCLEOTIDE SEQUENCE</scope>
    <source>
        <strain evidence="14">RP10</strain>
    </source>
</reference>
<dbReference type="RefSeq" id="WP_254287317.1">
    <property type="nucleotide sequence ID" value="NZ_JAMLDY010000001.1"/>
</dbReference>
<evidence type="ECO:0000256" key="5">
    <source>
        <dbReference type="ARBA" id="ARBA00022729"/>
    </source>
</evidence>
<comment type="subcellular location">
    <subcellularLocation>
        <location evidence="1 10">Cell outer membrane</location>
        <topology evidence="1 10">Multi-pass membrane protein</topology>
    </subcellularLocation>
</comment>
<feature type="domain" description="TonB-dependent receptor-like beta-barrel" evidence="12">
    <location>
        <begin position="210"/>
        <end position="631"/>
    </location>
</feature>
<keyword evidence="4 10" id="KW-0812">Transmembrane</keyword>
<dbReference type="GO" id="GO:0009279">
    <property type="term" value="C:cell outer membrane"/>
    <property type="evidence" value="ECO:0007669"/>
    <property type="project" value="UniProtKB-SubCell"/>
</dbReference>
<keyword evidence="8 14" id="KW-0675">Receptor</keyword>
<keyword evidence="2 10" id="KW-0813">Transport</keyword>
<evidence type="ECO:0000256" key="6">
    <source>
        <dbReference type="ARBA" id="ARBA00023077"/>
    </source>
</evidence>
<evidence type="ECO:0000256" key="3">
    <source>
        <dbReference type="ARBA" id="ARBA00022452"/>
    </source>
</evidence>
<evidence type="ECO:0000313" key="14">
    <source>
        <dbReference type="EMBL" id="MCP3733311.1"/>
    </source>
</evidence>
<keyword evidence="6 11" id="KW-0798">TonB box</keyword>
<evidence type="ECO:0000313" key="15">
    <source>
        <dbReference type="Proteomes" id="UP001139486"/>
    </source>
</evidence>
<dbReference type="PANTHER" id="PTHR30069:SF29">
    <property type="entry name" value="HEMOGLOBIN AND HEMOGLOBIN-HAPTOGLOBIN-BINDING PROTEIN 1-RELATED"/>
    <property type="match status" value="1"/>
</dbReference>
<dbReference type="EMBL" id="JAMLDY010000001">
    <property type="protein sequence ID" value="MCP3733311.1"/>
    <property type="molecule type" value="Genomic_DNA"/>
</dbReference>
<dbReference type="Pfam" id="PF07715">
    <property type="entry name" value="Plug"/>
    <property type="match status" value="1"/>
</dbReference>
<keyword evidence="5" id="KW-0732">Signal</keyword>
<organism evidence="14 15">
    <name type="scientific">Sphingomonas liriopis</name>
    <dbReference type="NCBI Taxonomy" id="2949094"/>
    <lineage>
        <taxon>Bacteria</taxon>
        <taxon>Pseudomonadati</taxon>
        <taxon>Pseudomonadota</taxon>
        <taxon>Alphaproteobacteria</taxon>
        <taxon>Sphingomonadales</taxon>
        <taxon>Sphingomonadaceae</taxon>
        <taxon>Sphingomonas</taxon>
    </lineage>
</organism>
<keyword evidence="15" id="KW-1185">Reference proteome</keyword>
<dbReference type="GO" id="GO:0044718">
    <property type="term" value="P:siderophore transmembrane transport"/>
    <property type="evidence" value="ECO:0007669"/>
    <property type="project" value="TreeGrafter"/>
</dbReference>
<dbReference type="InterPro" id="IPR037066">
    <property type="entry name" value="Plug_dom_sf"/>
</dbReference>
<dbReference type="InterPro" id="IPR039426">
    <property type="entry name" value="TonB-dep_rcpt-like"/>
</dbReference>
<dbReference type="Pfam" id="PF00593">
    <property type="entry name" value="TonB_dep_Rec_b-barrel"/>
    <property type="match status" value="1"/>
</dbReference>
<dbReference type="InterPro" id="IPR000531">
    <property type="entry name" value="Beta-barrel_TonB"/>
</dbReference>
<keyword evidence="3 10" id="KW-1134">Transmembrane beta strand</keyword>
<evidence type="ECO:0000256" key="2">
    <source>
        <dbReference type="ARBA" id="ARBA00022448"/>
    </source>
</evidence>
<dbReference type="InterPro" id="IPR012910">
    <property type="entry name" value="Plug_dom"/>
</dbReference>
<comment type="caution">
    <text evidence="14">The sequence shown here is derived from an EMBL/GenBank/DDBJ whole genome shotgun (WGS) entry which is preliminary data.</text>
</comment>
<evidence type="ECO:0000256" key="1">
    <source>
        <dbReference type="ARBA" id="ARBA00004571"/>
    </source>
</evidence>
<dbReference type="Gene3D" id="2.40.170.20">
    <property type="entry name" value="TonB-dependent receptor, beta-barrel domain"/>
    <property type="match status" value="1"/>
</dbReference>
<keyword evidence="7 10" id="KW-0472">Membrane</keyword>
<feature type="domain" description="TonB-dependent receptor plug" evidence="13">
    <location>
        <begin position="75"/>
        <end position="184"/>
    </location>
</feature>
<dbReference type="PROSITE" id="PS52016">
    <property type="entry name" value="TONB_DEPENDENT_REC_3"/>
    <property type="match status" value="1"/>
</dbReference>
<evidence type="ECO:0000256" key="4">
    <source>
        <dbReference type="ARBA" id="ARBA00022692"/>
    </source>
</evidence>
<name>A0A9X2HRZ7_9SPHN</name>
<protein>
    <submittedName>
        <fullName evidence="14">TonB-dependent receptor</fullName>
    </submittedName>
</protein>
<accession>A0A9X2HRZ7</accession>
<evidence type="ECO:0000256" key="10">
    <source>
        <dbReference type="PROSITE-ProRule" id="PRU01360"/>
    </source>
</evidence>
<proteinExistence type="inferred from homology"/>
<evidence type="ECO:0000256" key="8">
    <source>
        <dbReference type="ARBA" id="ARBA00023170"/>
    </source>
</evidence>
<dbReference type="SUPFAM" id="SSF56935">
    <property type="entry name" value="Porins"/>
    <property type="match status" value="1"/>
</dbReference>